<evidence type="ECO:0000313" key="2">
    <source>
        <dbReference type="Proteomes" id="UP001370490"/>
    </source>
</evidence>
<comment type="caution">
    <text evidence="1">The sequence shown here is derived from an EMBL/GenBank/DDBJ whole genome shotgun (WGS) entry which is preliminary data.</text>
</comment>
<dbReference type="GO" id="GO:0000266">
    <property type="term" value="P:mitochondrial fission"/>
    <property type="evidence" value="ECO:0007669"/>
    <property type="project" value="TreeGrafter"/>
</dbReference>
<proteinExistence type="predicted"/>
<evidence type="ECO:0000313" key="1">
    <source>
        <dbReference type="EMBL" id="KAK6933965.1"/>
    </source>
</evidence>
<dbReference type="InterPro" id="IPR009367">
    <property type="entry name" value="Elm1-like"/>
</dbReference>
<accession>A0AAN8VH41</accession>
<dbReference type="EMBL" id="JBAMMX010000009">
    <property type="protein sequence ID" value="KAK6933965.1"/>
    <property type="molecule type" value="Genomic_DNA"/>
</dbReference>
<keyword evidence="2" id="KW-1185">Reference proteome</keyword>
<dbReference type="Pfam" id="PF06258">
    <property type="entry name" value="Mito_fiss_Elm1"/>
    <property type="match status" value="1"/>
</dbReference>
<gene>
    <name evidence="1" type="ORF">RJ641_036859</name>
</gene>
<organism evidence="1 2">
    <name type="scientific">Dillenia turbinata</name>
    <dbReference type="NCBI Taxonomy" id="194707"/>
    <lineage>
        <taxon>Eukaryota</taxon>
        <taxon>Viridiplantae</taxon>
        <taxon>Streptophyta</taxon>
        <taxon>Embryophyta</taxon>
        <taxon>Tracheophyta</taxon>
        <taxon>Spermatophyta</taxon>
        <taxon>Magnoliopsida</taxon>
        <taxon>eudicotyledons</taxon>
        <taxon>Gunneridae</taxon>
        <taxon>Pentapetalae</taxon>
        <taxon>Dilleniales</taxon>
        <taxon>Dilleniaceae</taxon>
        <taxon>Dillenia</taxon>
    </lineage>
</organism>
<dbReference type="AlphaFoldDB" id="A0AAN8VH41"/>
<protein>
    <submittedName>
        <fullName evidence="1">Mitochondrial fission protein ELM1-like</fullName>
    </submittedName>
</protein>
<dbReference type="GO" id="GO:0005741">
    <property type="term" value="C:mitochondrial outer membrane"/>
    <property type="evidence" value="ECO:0007669"/>
    <property type="project" value="TreeGrafter"/>
</dbReference>
<name>A0AAN8VH41_9MAGN</name>
<dbReference type="PANTHER" id="PTHR33986:SF15">
    <property type="entry name" value="MITOCHONDRIAL FISSION PROTEIN ELM1"/>
    <property type="match status" value="1"/>
</dbReference>
<sequence>MAESVTAEEVQRVSEVQRRHSCLVTVWRAFWTGSATSHPASYLVIECTKGGFFSPIACLSIAVFLSSVCLKQLAVDLLELLLLSAFPEMDYAFRLLNEEKHKFGEEPNPYLGHLAWADDFVITANSVSMLSEACSTGFIELSFLVFARGCYAQFLKTPMSRFTILSKNQLKRLETGGAEARINAWVDSMRASSPTHIKSPVSLSATDDQNSWIMREAVREVARCFPTAIVSG</sequence>
<reference evidence="1 2" key="1">
    <citation type="submission" date="2023-12" db="EMBL/GenBank/DDBJ databases">
        <title>A high-quality genome assembly for Dillenia turbinata (Dilleniales).</title>
        <authorList>
            <person name="Chanderbali A."/>
        </authorList>
    </citation>
    <scope>NUCLEOTIDE SEQUENCE [LARGE SCALE GENOMIC DNA]</scope>
    <source>
        <strain evidence="1">LSX21</strain>
        <tissue evidence="1">Leaf</tissue>
    </source>
</reference>
<dbReference type="PANTHER" id="PTHR33986">
    <property type="entry name" value="OS02G0535700 PROTEIN"/>
    <property type="match status" value="1"/>
</dbReference>
<dbReference type="Proteomes" id="UP001370490">
    <property type="component" value="Unassembled WGS sequence"/>
</dbReference>